<dbReference type="Gene3D" id="1.20.1600.10">
    <property type="entry name" value="Outer membrane efflux proteins (OEP)"/>
    <property type="match status" value="1"/>
</dbReference>
<keyword evidence="2" id="KW-0472">Membrane</keyword>
<gene>
    <name evidence="4" type="ORF">ACFFIP_03090</name>
</gene>
<feature type="coiled-coil region" evidence="3">
    <location>
        <begin position="452"/>
        <end position="479"/>
    </location>
</feature>
<comment type="caution">
    <text evidence="4">The sequence shown here is derived from an EMBL/GenBank/DDBJ whole genome shotgun (WGS) entry which is preliminary data.</text>
</comment>
<evidence type="ECO:0000256" key="2">
    <source>
        <dbReference type="RuleBase" id="RU362097"/>
    </source>
</evidence>
<sequence>MRKNIRTQVSVLMTLVLFIFQGCKTAEISQENQNLRLQNNYDVVNVDTSATAAELHWESYFEDEALKTLIRIALENNQDHLKALERMRVAKASFNIAKVGMLPEISGMAGASNRKFGEYTMDGVGNFDSNLSPTVPEDKRIPDPYKDFIIGAGFNWELDVWGKYRNQKRAAAARFLASQEMANYVKTLLISDVAIGYYMLVGLDEEINILEENIQLQELAFNLSKDLKESGKENQLAVDQFESLLLNSKALFVEKQRERRSAELYLSGLLGIYQPENERTTLDAALNSQDLVKVGLPAELLRFRPDIKMAEQELLASKADVGAARAAFFPSINLFGMAGFNAFDFSKLFFNPASTAYQIGSGLTAPIFNRNQIRMSFEAANANQKVAWYEYEQVVLKSYLEILDLVNQFEAYQMQVQMKTSEVEVQKRSVENSNIMFTVGYANYLEVINAQSRALTAQIELVELKIQQLQSRVQLYRALGGGWI</sequence>
<keyword evidence="2" id="KW-0812">Transmembrane</keyword>
<dbReference type="PANTHER" id="PTHR30203">
    <property type="entry name" value="OUTER MEMBRANE CATION EFFLUX PROTEIN"/>
    <property type="match status" value="1"/>
</dbReference>
<keyword evidence="2" id="KW-0449">Lipoprotein</keyword>
<protein>
    <submittedName>
        <fullName evidence="4">TolC family protein</fullName>
    </submittedName>
</protein>
<keyword evidence="3" id="KW-0175">Coiled coil</keyword>
<dbReference type="InterPro" id="IPR003423">
    <property type="entry name" value="OMP_efflux"/>
</dbReference>
<accession>A0ABV6FP74</accession>
<dbReference type="NCBIfam" id="TIGR01845">
    <property type="entry name" value="outer_NodT"/>
    <property type="match status" value="1"/>
</dbReference>
<evidence type="ECO:0000313" key="5">
    <source>
        <dbReference type="Proteomes" id="UP001589797"/>
    </source>
</evidence>
<dbReference type="Gene3D" id="2.20.200.10">
    <property type="entry name" value="Outer membrane efflux proteins (OEP)"/>
    <property type="match status" value="1"/>
</dbReference>
<dbReference type="Pfam" id="PF02321">
    <property type="entry name" value="OEP"/>
    <property type="match status" value="2"/>
</dbReference>
<keyword evidence="2" id="KW-1134">Transmembrane beta strand</keyword>
<dbReference type="Proteomes" id="UP001589797">
    <property type="component" value="Unassembled WGS sequence"/>
</dbReference>
<dbReference type="EMBL" id="JBHLWI010000006">
    <property type="protein sequence ID" value="MFC0261652.1"/>
    <property type="molecule type" value="Genomic_DNA"/>
</dbReference>
<dbReference type="RefSeq" id="WP_382386098.1">
    <property type="nucleotide sequence ID" value="NZ_JBHLWI010000006.1"/>
</dbReference>
<dbReference type="InterPro" id="IPR010131">
    <property type="entry name" value="MdtP/NodT-like"/>
</dbReference>
<dbReference type="PANTHER" id="PTHR30203:SF30">
    <property type="entry name" value="OUTER MEMBRANE PROTEIN-RELATED"/>
    <property type="match status" value="1"/>
</dbReference>
<dbReference type="PROSITE" id="PS51257">
    <property type="entry name" value="PROKAR_LIPOPROTEIN"/>
    <property type="match status" value="1"/>
</dbReference>
<name>A0ABV6FP74_9BACT</name>
<keyword evidence="5" id="KW-1185">Reference proteome</keyword>
<reference evidence="4 5" key="1">
    <citation type="submission" date="2024-09" db="EMBL/GenBank/DDBJ databases">
        <authorList>
            <person name="Sun Q."/>
            <person name="Mori K."/>
        </authorList>
    </citation>
    <scope>NUCLEOTIDE SEQUENCE [LARGE SCALE GENOMIC DNA]</scope>
    <source>
        <strain evidence="4 5">CCM 7650</strain>
    </source>
</reference>
<dbReference type="SUPFAM" id="SSF56954">
    <property type="entry name" value="Outer membrane efflux proteins (OEP)"/>
    <property type="match status" value="1"/>
</dbReference>
<proteinExistence type="inferred from homology"/>
<organism evidence="4 5">
    <name type="scientific">Fontibacter flavus</name>
    <dbReference type="NCBI Taxonomy" id="654838"/>
    <lineage>
        <taxon>Bacteria</taxon>
        <taxon>Pseudomonadati</taxon>
        <taxon>Bacteroidota</taxon>
        <taxon>Cytophagia</taxon>
        <taxon>Cytophagales</taxon>
        <taxon>Cyclobacteriaceae</taxon>
        <taxon>Fontibacter</taxon>
    </lineage>
</organism>
<evidence type="ECO:0000256" key="3">
    <source>
        <dbReference type="SAM" id="Coils"/>
    </source>
</evidence>
<comment type="similarity">
    <text evidence="1 2">Belongs to the outer membrane factor (OMF) (TC 1.B.17) family.</text>
</comment>
<comment type="subcellular location">
    <subcellularLocation>
        <location evidence="2">Cell membrane</location>
        <topology evidence="2">Lipid-anchor</topology>
    </subcellularLocation>
</comment>
<evidence type="ECO:0000256" key="1">
    <source>
        <dbReference type="ARBA" id="ARBA00007613"/>
    </source>
</evidence>
<evidence type="ECO:0000313" key="4">
    <source>
        <dbReference type="EMBL" id="MFC0261652.1"/>
    </source>
</evidence>
<keyword evidence="2" id="KW-0564">Palmitate</keyword>